<dbReference type="SUPFAM" id="SSF53383">
    <property type="entry name" value="PLP-dependent transferases"/>
    <property type="match status" value="1"/>
</dbReference>
<keyword evidence="11" id="KW-0718">Serine biosynthesis</keyword>
<evidence type="ECO:0000256" key="3">
    <source>
        <dbReference type="ARBA" id="ARBA00006904"/>
    </source>
</evidence>
<name>A0ABP9CY18_9BACT</name>
<dbReference type="InterPro" id="IPR022278">
    <property type="entry name" value="Pser_aminoTfrase"/>
</dbReference>
<dbReference type="EC" id="2.6.1.52" evidence="4"/>
<evidence type="ECO:0000313" key="17">
    <source>
        <dbReference type="Proteomes" id="UP001500298"/>
    </source>
</evidence>
<evidence type="ECO:0000256" key="7">
    <source>
        <dbReference type="ARBA" id="ARBA00022605"/>
    </source>
</evidence>
<evidence type="ECO:0000256" key="11">
    <source>
        <dbReference type="ARBA" id="ARBA00023299"/>
    </source>
</evidence>
<dbReference type="Proteomes" id="UP001500298">
    <property type="component" value="Unassembled WGS sequence"/>
</dbReference>
<dbReference type="RefSeq" id="WP_345368371.1">
    <property type="nucleotide sequence ID" value="NZ_BAABJX010000001.1"/>
</dbReference>
<evidence type="ECO:0000256" key="2">
    <source>
        <dbReference type="ARBA" id="ARBA00005099"/>
    </source>
</evidence>
<comment type="cofactor">
    <cofactor evidence="1">
        <name>pyridoxal 5'-phosphate</name>
        <dbReference type="ChEBI" id="CHEBI:597326"/>
    </cofactor>
</comment>
<comment type="caution">
    <text evidence="16">The sequence shown here is derived from an EMBL/GenBank/DDBJ whole genome shotgun (WGS) entry which is preliminary data.</text>
</comment>
<dbReference type="InterPro" id="IPR015421">
    <property type="entry name" value="PyrdxlP-dep_Trfase_major"/>
</dbReference>
<comment type="catalytic activity">
    <reaction evidence="14">
        <text>O-phospho-L-serine + 2-oxoglutarate = 3-phosphooxypyruvate + L-glutamate</text>
        <dbReference type="Rhea" id="RHEA:14329"/>
        <dbReference type="ChEBI" id="CHEBI:16810"/>
        <dbReference type="ChEBI" id="CHEBI:18110"/>
        <dbReference type="ChEBI" id="CHEBI:29985"/>
        <dbReference type="ChEBI" id="CHEBI:57524"/>
        <dbReference type="EC" id="2.6.1.52"/>
    </reaction>
</comment>
<dbReference type="PANTHER" id="PTHR21152:SF40">
    <property type="entry name" value="ALANINE--GLYOXYLATE AMINOTRANSFERASE"/>
    <property type="match status" value="1"/>
</dbReference>
<proteinExistence type="inferred from homology"/>
<dbReference type="InterPro" id="IPR015422">
    <property type="entry name" value="PyrdxlP-dep_Trfase_small"/>
</dbReference>
<keyword evidence="9" id="KW-0663">Pyridoxal phosphate</keyword>
<dbReference type="InterPro" id="IPR000192">
    <property type="entry name" value="Aminotrans_V_dom"/>
</dbReference>
<evidence type="ECO:0000256" key="8">
    <source>
        <dbReference type="ARBA" id="ARBA00022679"/>
    </source>
</evidence>
<evidence type="ECO:0000256" key="10">
    <source>
        <dbReference type="ARBA" id="ARBA00023096"/>
    </source>
</evidence>
<comment type="pathway">
    <text evidence="2">Amino-acid biosynthesis; L-serine biosynthesis; L-serine from 3-phospho-D-glycerate: step 2/3.</text>
</comment>
<evidence type="ECO:0000256" key="12">
    <source>
        <dbReference type="ARBA" id="ARBA00031421"/>
    </source>
</evidence>
<evidence type="ECO:0000256" key="14">
    <source>
        <dbReference type="ARBA" id="ARBA00049007"/>
    </source>
</evidence>
<dbReference type="GO" id="GO:0008483">
    <property type="term" value="F:transaminase activity"/>
    <property type="evidence" value="ECO:0007669"/>
    <property type="project" value="UniProtKB-KW"/>
</dbReference>
<evidence type="ECO:0000256" key="4">
    <source>
        <dbReference type="ARBA" id="ARBA00013030"/>
    </source>
</evidence>
<keyword evidence="8" id="KW-0808">Transferase</keyword>
<evidence type="ECO:0000256" key="13">
    <source>
        <dbReference type="ARBA" id="ARBA00047630"/>
    </source>
</evidence>
<protein>
    <recommendedName>
        <fullName evidence="4">phosphoserine transaminase</fullName>
        <ecNumber evidence="4">2.6.1.52</ecNumber>
    </recommendedName>
    <alternativeName>
        <fullName evidence="12">Phosphohydroxythreonine aminotransferase</fullName>
    </alternativeName>
</protein>
<keyword evidence="17" id="KW-1185">Reference proteome</keyword>
<dbReference type="InterPro" id="IPR015424">
    <property type="entry name" value="PyrdxlP-dep_Trfase"/>
</dbReference>
<feature type="domain" description="Aminotransferase class V" evidence="15">
    <location>
        <begin position="32"/>
        <end position="331"/>
    </location>
</feature>
<evidence type="ECO:0000256" key="9">
    <source>
        <dbReference type="ARBA" id="ARBA00022898"/>
    </source>
</evidence>
<dbReference type="PIRSF" id="PIRSF000525">
    <property type="entry name" value="SerC"/>
    <property type="match status" value="1"/>
</dbReference>
<comment type="catalytic activity">
    <reaction evidence="13">
        <text>4-(phosphooxy)-L-threonine + 2-oxoglutarate = (R)-3-hydroxy-2-oxo-4-phosphooxybutanoate + L-glutamate</text>
        <dbReference type="Rhea" id="RHEA:16573"/>
        <dbReference type="ChEBI" id="CHEBI:16810"/>
        <dbReference type="ChEBI" id="CHEBI:29985"/>
        <dbReference type="ChEBI" id="CHEBI:58452"/>
        <dbReference type="ChEBI" id="CHEBI:58538"/>
        <dbReference type="EC" id="2.6.1.52"/>
    </reaction>
</comment>
<dbReference type="PANTHER" id="PTHR21152">
    <property type="entry name" value="AMINOTRANSFERASE CLASS V"/>
    <property type="match status" value="1"/>
</dbReference>
<organism evidence="16 17">
    <name type="scientific">Algivirga pacifica</name>
    <dbReference type="NCBI Taxonomy" id="1162670"/>
    <lineage>
        <taxon>Bacteria</taxon>
        <taxon>Pseudomonadati</taxon>
        <taxon>Bacteroidota</taxon>
        <taxon>Cytophagia</taxon>
        <taxon>Cytophagales</taxon>
        <taxon>Flammeovirgaceae</taxon>
        <taxon>Algivirga</taxon>
    </lineage>
</organism>
<evidence type="ECO:0000256" key="5">
    <source>
        <dbReference type="ARBA" id="ARBA00022490"/>
    </source>
</evidence>
<comment type="similarity">
    <text evidence="3">Belongs to the class-V pyridoxal-phosphate-dependent aminotransferase family. SerC subfamily.</text>
</comment>
<dbReference type="Gene3D" id="3.40.640.10">
    <property type="entry name" value="Type I PLP-dependent aspartate aminotransferase-like (Major domain)"/>
    <property type="match status" value="1"/>
</dbReference>
<evidence type="ECO:0000256" key="1">
    <source>
        <dbReference type="ARBA" id="ARBA00001933"/>
    </source>
</evidence>
<dbReference type="Gene3D" id="3.90.1150.10">
    <property type="entry name" value="Aspartate Aminotransferase, domain 1"/>
    <property type="match status" value="1"/>
</dbReference>
<evidence type="ECO:0000313" key="16">
    <source>
        <dbReference type="EMBL" id="GAA4819799.1"/>
    </source>
</evidence>
<dbReference type="EMBL" id="BAABJX010000001">
    <property type="protein sequence ID" value="GAA4819799.1"/>
    <property type="molecule type" value="Genomic_DNA"/>
</dbReference>
<dbReference type="Pfam" id="PF00266">
    <property type="entry name" value="Aminotran_5"/>
    <property type="match status" value="1"/>
</dbReference>
<keyword evidence="7" id="KW-0028">Amino-acid biosynthesis</keyword>
<reference evidence="17" key="1">
    <citation type="journal article" date="2019" name="Int. J. Syst. Evol. Microbiol.">
        <title>The Global Catalogue of Microorganisms (GCM) 10K type strain sequencing project: providing services to taxonomists for standard genome sequencing and annotation.</title>
        <authorList>
            <consortium name="The Broad Institute Genomics Platform"/>
            <consortium name="The Broad Institute Genome Sequencing Center for Infectious Disease"/>
            <person name="Wu L."/>
            <person name="Ma J."/>
        </authorList>
    </citation>
    <scope>NUCLEOTIDE SEQUENCE [LARGE SCALE GENOMIC DNA]</scope>
    <source>
        <strain evidence="17">JCM 18326</strain>
    </source>
</reference>
<evidence type="ECO:0000256" key="6">
    <source>
        <dbReference type="ARBA" id="ARBA00022576"/>
    </source>
</evidence>
<keyword evidence="6 16" id="KW-0032">Aminotransferase</keyword>
<keyword evidence="10" id="KW-0664">Pyridoxine biosynthesis</keyword>
<gene>
    <name evidence="16" type="ORF">GCM10023331_00230</name>
</gene>
<accession>A0ABP9CY18</accession>
<evidence type="ECO:0000259" key="15">
    <source>
        <dbReference type="Pfam" id="PF00266"/>
    </source>
</evidence>
<keyword evidence="5" id="KW-0963">Cytoplasm</keyword>
<sequence length="363" mass="41169">MKNKRYYLTPGPSELYFTAAEHMQYALRNDLGSISHRSKQFQEIFQFTTAQLRQLLNIPSSYHIVFTGSATEVWQLLLANCTEQSTYHFVNGSFSSRFYEFAKELNRNAQKLEVPFGEGFDISEANIPAETEMICVTQNETSAGTCMPVEDINTLRKEHPEALLVVDAVSAVPYAPIDFEQIDSLFFSVQKGMGLPAGLGVWIFNDRCVARFKALKEKGQVVPPYHAMDTMLKNAEKHMTQATPNVIGIYTLGKVAEDMNRRTVEVIRQETVFKAATIYGLLERHTKFKPFVREEKHRSQTVIVADIIDEDYTAATVIEKLEAHGIVVGKGYGEFKDKQIRIANFPTHSKEIFYQLADVLETL</sequence>